<reference evidence="2" key="2">
    <citation type="submission" date="2020-07" db="EMBL/GenBank/DDBJ databases">
        <authorList>
            <person name="Vera ALvarez R."/>
            <person name="Arias-Moreno D.M."/>
            <person name="Jimenez-Jacinto V."/>
            <person name="Jimenez-Bremont J.F."/>
            <person name="Swaminathan K."/>
            <person name="Moose S.P."/>
            <person name="Guerrero-Gonzalez M.L."/>
            <person name="Marino-Ramirez L."/>
            <person name="Landsman D."/>
            <person name="Rodriguez-Kessler M."/>
            <person name="Delgado-Sanchez P."/>
        </authorList>
    </citation>
    <scope>NUCLEOTIDE SEQUENCE</scope>
    <source>
        <tissue evidence="2">Cladode</tissue>
    </source>
</reference>
<dbReference type="AlphaFoldDB" id="A0A7C9ANH0"/>
<reference evidence="2" key="1">
    <citation type="journal article" date="2013" name="J. Plant Res.">
        <title>Effect of fungi and light on seed germination of three Opuntia species from semiarid lands of central Mexico.</title>
        <authorList>
            <person name="Delgado-Sanchez P."/>
            <person name="Jimenez-Bremont J.F."/>
            <person name="Guerrero-Gonzalez Mde L."/>
            <person name="Flores J."/>
        </authorList>
    </citation>
    <scope>NUCLEOTIDE SEQUENCE</scope>
    <source>
        <tissue evidence="2">Cladode</tissue>
    </source>
</reference>
<evidence type="ECO:0008006" key="3">
    <source>
        <dbReference type="Google" id="ProtNLM"/>
    </source>
</evidence>
<dbReference type="EMBL" id="GISG01254591">
    <property type="protein sequence ID" value="MBA4672199.1"/>
    <property type="molecule type" value="Transcribed_RNA"/>
</dbReference>
<organism evidence="2">
    <name type="scientific">Opuntia streptacantha</name>
    <name type="common">Prickly pear cactus</name>
    <name type="synonym">Opuntia cardona</name>
    <dbReference type="NCBI Taxonomy" id="393608"/>
    <lineage>
        <taxon>Eukaryota</taxon>
        <taxon>Viridiplantae</taxon>
        <taxon>Streptophyta</taxon>
        <taxon>Embryophyta</taxon>
        <taxon>Tracheophyta</taxon>
        <taxon>Spermatophyta</taxon>
        <taxon>Magnoliopsida</taxon>
        <taxon>eudicotyledons</taxon>
        <taxon>Gunneridae</taxon>
        <taxon>Pentapetalae</taxon>
        <taxon>Caryophyllales</taxon>
        <taxon>Cactineae</taxon>
        <taxon>Cactaceae</taxon>
        <taxon>Opuntioideae</taxon>
        <taxon>Opuntia</taxon>
    </lineage>
</organism>
<dbReference type="InterPro" id="IPR023213">
    <property type="entry name" value="CAT-like_dom_sf"/>
</dbReference>
<accession>A0A7C9ANH0</accession>
<dbReference type="GO" id="GO:0016740">
    <property type="term" value="F:transferase activity"/>
    <property type="evidence" value="ECO:0007669"/>
    <property type="project" value="UniProtKB-KW"/>
</dbReference>
<name>A0A7C9ANH0_OPUST</name>
<evidence type="ECO:0000256" key="1">
    <source>
        <dbReference type="ARBA" id="ARBA00022679"/>
    </source>
</evidence>
<evidence type="ECO:0000313" key="2">
    <source>
        <dbReference type="EMBL" id="MBA4672199.1"/>
    </source>
</evidence>
<protein>
    <recommendedName>
        <fullName evidence="3">Shikimate O-hydroxycinnamoyltransferase</fullName>
    </recommendedName>
</protein>
<dbReference type="Gene3D" id="3.30.559.10">
    <property type="entry name" value="Chloramphenicol acetyltransferase-like domain"/>
    <property type="match status" value="2"/>
</dbReference>
<dbReference type="PANTHER" id="PTHR31896:SF12">
    <property type="entry name" value="HXXXD-TYPE ACYL-TRANSFERASE FAMILY PROTEIN"/>
    <property type="match status" value="1"/>
</dbReference>
<dbReference type="InterPro" id="IPR051283">
    <property type="entry name" value="Sec_Metabolite_Acyltrans"/>
</dbReference>
<dbReference type="Pfam" id="PF02458">
    <property type="entry name" value="Transferase"/>
    <property type="match status" value="1"/>
</dbReference>
<dbReference type="PANTHER" id="PTHR31896">
    <property type="entry name" value="FAMILY REGULATORY PROTEIN, PUTATIVE (AFU_ORTHOLOGUE AFUA_3G14730)-RELATED"/>
    <property type="match status" value="1"/>
</dbReference>
<keyword evidence="1" id="KW-0808">Transferase</keyword>
<sequence>MNSQRVKHISECFIKPKYEVQESKQPYYLSPWDLIFLGAHYSQKGLLFMKPKIGQDGLFSMDQLLRSLKDSLALTLVHFYPLAGQLSTIVDNDRHRSLVFVDCNKGPGVRFVHATVDLKVSDILSSSAGCHSQSVVRCFFDHNNGEVNYDGHTRPLLTVQVTELVDGVFIGCSMNHVIVDGTSFWHFWNVWSDIQRADGILISVTRPPIHKRWVPEGYAPVDLFLPYIHPDEFIRRYEPIPPPLLREQFFHFSAKNVNALKAKVNEEIIYTGDITKISSFQALMSLVWMSIIRARGLDPSRVTRCKLAINNRRRLDPPLPEDYFGNSLSAGIATTTVGEMLHHGIGWAALLLNQVVANHTDKVVRKFFYSWFESPFVIDLGPLLEAEERVQVGSSPRFPVYENQFDGLGKPVAVRAGYANKFGGKVTAFPGYEGEGSVDLEICLPPDSMSALELDEEFMAYVSPPCKSLL</sequence>
<proteinExistence type="predicted"/>